<dbReference type="RefSeq" id="WP_052222270.1">
    <property type="nucleotide sequence ID" value="NZ_LHUR01000032.1"/>
</dbReference>
<reference evidence="2" key="1">
    <citation type="submission" date="2015-08" db="EMBL/GenBank/DDBJ databases">
        <title>Genome sequence of the strict anaerobe Clostridium homopropionicum LuHBu1 (DSM 5847T).</title>
        <authorList>
            <person name="Poehlein A."/>
            <person name="Beck M."/>
            <person name="Schiel-Bengelsdorf B."/>
            <person name="Bengelsdorf F.R."/>
            <person name="Daniel R."/>
            <person name="Duerre P."/>
        </authorList>
    </citation>
    <scope>NUCLEOTIDE SEQUENCE [LARGE SCALE GENOMIC DNA]</scope>
    <source>
        <strain evidence="2">DSM 5847</strain>
    </source>
</reference>
<dbReference type="Proteomes" id="UP000037043">
    <property type="component" value="Unassembled WGS sequence"/>
</dbReference>
<accession>A0A0L6Z799</accession>
<dbReference type="PATRIC" id="fig|1121318.3.peg.2798"/>
<evidence type="ECO:0000313" key="2">
    <source>
        <dbReference type="Proteomes" id="UP000037043"/>
    </source>
</evidence>
<evidence type="ECO:0000313" key="1">
    <source>
        <dbReference type="EMBL" id="KOA18846.1"/>
    </source>
</evidence>
<dbReference type="STRING" id="36844.SAMN04488501_12233"/>
<dbReference type="AlphaFoldDB" id="A0A0L6Z799"/>
<keyword evidence="2" id="KW-1185">Reference proteome</keyword>
<name>A0A0L6Z799_9CLOT</name>
<protein>
    <submittedName>
        <fullName evidence="1">Uncharacterized protein</fullName>
    </submittedName>
</protein>
<organism evidence="1 2">
    <name type="scientific">Clostridium homopropionicum DSM 5847</name>
    <dbReference type="NCBI Taxonomy" id="1121318"/>
    <lineage>
        <taxon>Bacteria</taxon>
        <taxon>Bacillati</taxon>
        <taxon>Bacillota</taxon>
        <taxon>Clostridia</taxon>
        <taxon>Eubacteriales</taxon>
        <taxon>Clostridiaceae</taxon>
        <taxon>Clostridium</taxon>
    </lineage>
</organism>
<sequence length="400" mass="46075">MKKFRMLIFTLIIALLATIFYAYENFRVKIPEYKKPGINLTSSKFGEIKNITWANNFVAPDKSLLILSSRMQGDKKYSYLYYLNTDNGQSKLLYEFPSHKYLDDVILFDTIVIRDTIITTYDEGIIKTTLTRDKNYRVSSSHSELMAIDDFQDATSVDYNSNISYTKCNNKLIYTDKLNNSAWTFFSNTTSSHNITKYYRKPYYIVSAASPDNVLTYTSVKRNGVNLYSMKDGVSLSKLNRPIAKNIINVKSLRDGLGYTGMNGEAKDGKDIASLNIFISRRYSNYGKLPYTIDNIPFNTDKFGSVPALDSINSNQEFSVVYTFYNENHEGIIKISNYREEPKTIVKDKNLFGPVNITQKRINNKDVKLILYFTHENNEIHAKTCDIDEKLIKDITEMIK</sequence>
<gene>
    <name evidence="1" type="ORF">CLHOM_27850</name>
</gene>
<proteinExistence type="predicted"/>
<dbReference type="EMBL" id="LHUR01000032">
    <property type="protein sequence ID" value="KOA18846.1"/>
    <property type="molecule type" value="Genomic_DNA"/>
</dbReference>
<comment type="caution">
    <text evidence="1">The sequence shown here is derived from an EMBL/GenBank/DDBJ whole genome shotgun (WGS) entry which is preliminary data.</text>
</comment>